<name>A0AAD4H3L8_9FUNG</name>
<dbReference type="SUPFAM" id="SSF81901">
    <property type="entry name" value="HCP-like"/>
    <property type="match status" value="1"/>
</dbReference>
<gene>
    <name evidence="1" type="ORF">BGZ95_002068</name>
</gene>
<dbReference type="Proteomes" id="UP001194580">
    <property type="component" value="Unassembled WGS sequence"/>
</dbReference>
<dbReference type="AlphaFoldDB" id="A0AAD4H3L8"/>
<keyword evidence="2" id="KW-1185">Reference proteome</keyword>
<proteinExistence type="predicted"/>
<organism evidence="1 2">
    <name type="scientific">Linnemannia exigua</name>
    <dbReference type="NCBI Taxonomy" id="604196"/>
    <lineage>
        <taxon>Eukaryota</taxon>
        <taxon>Fungi</taxon>
        <taxon>Fungi incertae sedis</taxon>
        <taxon>Mucoromycota</taxon>
        <taxon>Mortierellomycotina</taxon>
        <taxon>Mortierellomycetes</taxon>
        <taxon>Mortierellales</taxon>
        <taxon>Mortierellaceae</taxon>
        <taxon>Linnemannia</taxon>
    </lineage>
</organism>
<sequence>MVNEPVKKLFQGNVNGPYSPPRKPTLALNAALETCITGSLGVPRDYLRALNWFHKAAKQDLRRAQFGVGFMFYYGQDVEKDRSSSFKVE</sequence>
<dbReference type="InterPro" id="IPR006597">
    <property type="entry name" value="Sel1-like"/>
</dbReference>
<accession>A0AAD4H3L8</accession>
<dbReference type="InterPro" id="IPR011990">
    <property type="entry name" value="TPR-like_helical_dom_sf"/>
</dbReference>
<dbReference type="EMBL" id="JAAAIL010001427">
    <property type="protein sequence ID" value="KAG0269448.1"/>
    <property type="molecule type" value="Genomic_DNA"/>
</dbReference>
<reference evidence="1" key="1">
    <citation type="journal article" date="2020" name="Fungal Divers.">
        <title>Resolving the Mortierellaceae phylogeny through synthesis of multi-gene phylogenetics and phylogenomics.</title>
        <authorList>
            <person name="Vandepol N."/>
            <person name="Liber J."/>
            <person name="Desiro A."/>
            <person name="Na H."/>
            <person name="Kennedy M."/>
            <person name="Barry K."/>
            <person name="Grigoriev I.V."/>
            <person name="Miller A.N."/>
            <person name="O'Donnell K."/>
            <person name="Stajich J.E."/>
            <person name="Bonito G."/>
        </authorList>
    </citation>
    <scope>NUCLEOTIDE SEQUENCE</scope>
    <source>
        <strain evidence="1">NRRL 28262</strain>
    </source>
</reference>
<comment type="caution">
    <text evidence="1">The sequence shown here is derived from an EMBL/GenBank/DDBJ whole genome shotgun (WGS) entry which is preliminary data.</text>
</comment>
<evidence type="ECO:0000313" key="1">
    <source>
        <dbReference type="EMBL" id="KAG0269448.1"/>
    </source>
</evidence>
<dbReference type="Pfam" id="PF08238">
    <property type="entry name" value="Sel1"/>
    <property type="match status" value="2"/>
</dbReference>
<evidence type="ECO:0000313" key="2">
    <source>
        <dbReference type="Proteomes" id="UP001194580"/>
    </source>
</evidence>
<protein>
    <submittedName>
        <fullName evidence="1">Uncharacterized protein</fullName>
    </submittedName>
</protein>
<dbReference type="Gene3D" id="1.25.40.10">
    <property type="entry name" value="Tetratricopeptide repeat domain"/>
    <property type="match status" value="1"/>
</dbReference>